<comment type="caution">
    <text evidence="6">The sequence shown here is derived from an EMBL/GenBank/DDBJ whole genome shotgun (WGS) entry which is preliminary data.</text>
</comment>
<comment type="similarity">
    <text evidence="5">Belongs to the UPF0344 family.</text>
</comment>
<keyword evidence="3 5" id="KW-1133">Transmembrane helix</keyword>
<keyword evidence="7" id="KW-1185">Reference proteome</keyword>
<dbReference type="InterPro" id="IPR010899">
    <property type="entry name" value="UPF0344"/>
</dbReference>
<evidence type="ECO:0000256" key="2">
    <source>
        <dbReference type="ARBA" id="ARBA00022692"/>
    </source>
</evidence>
<gene>
    <name evidence="6" type="ORF">P6P90_08105</name>
</gene>
<evidence type="ECO:0000256" key="1">
    <source>
        <dbReference type="ARBA" id="ARBA00022475"/>
    </source>
</evidence>
<organism evidence="6 7">
    <name type="scientific">Ectobacillus antri</name>
    <dbReference type="NCBI Taxonomy" id="2486280"/>
    <lineage>
        <taxon>Bacteria</taxon>
        <taxon>Bacillati</taxon>
        <taxon>Bacillota</taxon>
        <taxon>Bacilli</taxon>
        <taxon>Bacillales</taxon>
        <taxon>Bacillaceae</taxon>
        <taxon>Ectobacillus</taxon>
    </lineage>
</organism>
<dbReference type="HAMAP" id="MF_01536">
    <property type="entry name" value="UPF0344"/>
    <property type="match status" value="1"/>
</dbReference>
<feature type="transmembrane region" description="Helical" evidence="5">
    <location>
        <begin position="61"/>
        <end position="84"/>
    </location>
</feature>
<dbReference type="EMBL" id="JARULN010000005">
    <property type="protein sequence ID" value="MDG5753935.1"/>
    <property type="molecule type" value="Genomic_DNA"/>
</dbReference>
<evidence type="ECO:0000256" key="3">
    <source>
        <dbReference type="ARBA" id="ARBA00022989"/>
    </source>
</evidence>
<evidence type="ECO:0000313" key="7">
    <source>
        <dbReference type="Proteomes" id="UP001218246"/>
    </source>
</evidence>
<name>A0ABT6H5J3_9BACI</name>
<protein>
    <recommendedName>
        <fullName evidence="5">UPF0344 protein P6P90_08105</fullName>
    </recommendedName>
</protein>
<sequence>MTHMHITAWALGIILFLVTYAMYRSGNGKARIWHMLSRLLYVLIVATGLILYTGFDLKGAYAMWYGIKMLLGILVIGSMEMVLVRTKKQKSTAGTWILFVITLAIVLYLGFKLPVLPFS</sequence>
<dbReference type="Proteomes" id="UP001218246">
    <property type="component" value="Unassembled WGS sequence"/>
</dbReference>
<feature type="transmembrane region" description="Helical" evidence="5">
    <location>
        <begin position="6"/>
        <end position="23"/>
    </location>
</feature>
<feature type="transmembrane region" description="Helical" evidence="5">
    <location>
        <begin position="96"/>
        <end position="116"/>
    </location>
</feature>
<proteinExistence type="inferred from homology"/>
<dbReference type="RefSeq" id="WP_124565391.1">
    <property type="nucleotide sequence ID" value="NZ_JARRRY010000003.1"/>
</dbReference>
<keyword evidence="2 5" id="KW-0812">Transmembrane</keyword>
<dbReference type="Pfam" id="PF07457">
    <property type="entry name" value="DUF1516"/>
    <property type="match status" value="1"/>
</dbReference>
<keyword evidence="4 5" id="KW-0472">Membrane</keyword>
<accession>A0ABT6H5J3</accession>
<evidence type="ECO:0000313" key="6">
    <source>
        <dbReference type="EMBL" id="MDG5753935.1"/>
    </source>
</evidence>
<feature type="transmembrane region" description="Helical" evidence="5">
    <location>
        <begin position="35"/>
        <end position="55"/>
    </location>
</feature>
<reference evidence="6 7" key="1">
    <citation type="submission" date="2023-04" db="EMBL/GenBank/DDBJ databases">
        <title>Ectobacillus antri isolated from activated sludge.</title>
        <authorList>
            <person name="Yan P."/>
            <person name="Liu X."/>
        </authorList>
    </citation>
    <scope>NUCLEOTIDE SEQUENCE [LARGE SCALE GENOMIC DNA]</scope>
    <source>
        <strain evidence="6 7">C18H</strain>
    </source>
</reference>
<evidence type="ECO:0000256" key="4">
    <source>
        <dbReference type="ARBA" id="ARBA00023136"/>
    </source>
</evidence>
<keyword evidence="1 5" id="KW-1003">Cell membrane</keyword>
<comment type="subcellular location">
    <subcellularLocation>
        <location evidence="5">Cell membrane</location>
        <topology evidence="5">Multi-pass membrane protein</topology>
    </subcellularLocation>
</comment>
<evidence type="ECO:0000256" key="5">
    <source>
        <dbReference type="HAMAP-Rule" id="MF_01536"/>
    </source>
</evidence>